<gene>
    <name evidence="2" type="ORF">SPI_00358</name>
</gene>
<dbReference type="Proteomes" id="UP000076874">
    <property type="component" value="Unassembled WGS sequence"/>
</dbReference>
<dbReference type="OrthoDB" id="7608935at2759"/>
<keyword evidence="3" id="KW-1185">Reference proteome</keyword>
<name>A0A168A2I2_9HYPO</name>
<protein>
    <submittedName>
        <fullName evidence="2">Arginine methyltransferase-interacting ring finger protein</fullName>
    </submittedName>
</protein>
<evidence type="ECO:0000313" key="2">
    <source>
        <dbReference type="EMBL" id="OAA68163.1"/>
    </source>
</evidence>
<evidence type="ECO:0000256" key="1">
    <source>
        <dbReference type="SAM" id="MobiDB-lite"/>
    </source>
</evidence>
<feature type="region of interest" description="Disordered" evidence="1">
    <location>
        <begin position="253"/>
        <end position="503"/>
    </location>
</feature>
<dbReference type="GO" id="GO:0008168">
    <property type="term" value="F:methyltransferase activity"/>
    <property type="evidence" value="ECO:0007669"/>
    <property type="project" value="UniProtKB-KW"/>
</dbReference>
<dbReference type="EMBL" id="AZHD01000001">
    <property type="protein sequence ID" value="OAA68163.1"/>
    <property type="molecule type" value="Genomic_DNA"/>
</dbReference>
<feature type="compositionally biased region" description="Basic residues" evidence="1">
    <location>
        <begin position="312"/>
        <end position="324"/>
    </location>
</feature>
<feature type="compositionally biased region" description="Basic residues" evidence="1">
    <location>
        <begin position="437"/>
        <end position="452"/>
    </location>
</feature>
<feature type="compositionally biased region" description="Polar residues" evidence="1">
    <location>
        <begin position="354"/>
        <end position="365"/>
    </location>
</feature>
<keyword evidence="2" id="KW-0489">Methyltransferase</keyword>
<evidence type="ECO:0000313" key="3">
    <source>
        <dbReference type="Proteomes" id="UP000076874"/>
    </source>
</evidence>
<comment type="caution">
    <text evidence="2">The sequence shown here is derived from an EMBL/GenBank/DDBJ whole genome shotgun (WGS) entry which is preliminary data.</text>
</comment>
<sequence>MEEHGIREYGVLWRVPPLPLPGPSGEPLGPHSFEDWCRSFVRLNKQDRQTLAVHDLTFPLKAYTTLLNEHRPEQWIYPAPVERYRRIAWDSYQCGAMTEAVVAELDLARSEVLQTKRLDAAQAHELHTYFPGVPDDAVFCLSCACLGHRAETCPLRTCRFCGANDGTHLSFGCPTATATATAVTNAAKETADPGRPLSRNSCLACSSQSHDADDCRLLWTTYVPASGGVRTAGAPFAFCYACGARDHATDDGECNGAETAPDAPQDLLPRRTADPAGLAKGANKPASKRAAKKAAKLAKQEVVARTPEEKRSLKRARRKEKRLKLSNTFAALQDEQPAGSAADENGHTGALHSRSVQSAQNQLPAQNGAGEPEPQKKKKKKKEKEKAKREQSKEHQPVPATAVPQGIADATMATPTEPASAPGTAGTVRVQTEQSTRSRRYQLRAHSGKKHGQQQNGPDAGAGAAHKGRKKGRSTNRGGQRGRGPGRDGGSVPGGGRGGGRNA</sequence>
<accession>A0A168A2I2</accession>
<keyword evidence="2" id="KW-0808">Transferase</keyword>
<feature type="compositionally biased region" description="Basic and acidic residues" evidence="1">
    <location>
        <begin position="384"/>
        <end position="396"/>
    </location>
</feature>
<reference evidence="2 3" key="1">
    <citation type="journal article" date="2016" name="Genome Biol. Evol.">
        <title>Divergent and convergent evolution of fungal pathogenicity.</title>
        <authorList>
            <person name="Shang Y."/>
            <person name="Xiao G."/>
            <person name="Zheng P."/>
            <person name="Cen K."/>
            <person name="Zhan S."/>
            <person name="Wang C."/>
        </authorList>
    </citation>
    <scope>NUCLEOTIDE SEQUENCE [LARGE SCALE GENOMIC DNA]</scope>
    <source>
        <strain evidence="2 3">RCEF 264</strain>
    </source>
</reference>
<organism evidence="2 3">
    <name type="scientific">Niveomyces insectorum RCEF 264</name>
    <dbReference type="NCBI Taxonomy" id="1081102"/>
    <lineage>
        <taxon>Eukaryota</taxon>
        <taxon>Fungi</taxon>
        <taxon>Dikarya</taxon>
        <taxon>Ascomycota</taxon>
        <taxon>Pezizomycotina</taxon>
        <taxon>Sordariomycetes</taxon>
        <taxon>Hypocreomycetidae</taxon>
        <taxon>Hypocreales</taxon>
        <taxon>Cordycipitaceae</taxon>
        <taxon>Niveomyces</taxon>
    </lineage>
</organism>
<dbReference type="Gene3D" id="4.10.60.10">
    <property type="entry name" value="Zinc finger, CCHC-type"/>
    <property type="match status" value="1"/>
</dbReference>
<feature type="compositionally biased region" description="Gly residues" evidence="1">
    <location>
        <begin position="479"/>
        <end position="503"/>
    </location>
</feature>
<dbReference type="GO" id="GO:0032259">
    <property type="term" value="P:methylation"/>
    <property type="evidence" value="ECO:0007669"/>
    <property type="project" value="UniProtKB-KW"/>
</dbReference>
<feature type="compositionally biased region" description="Basic residues" evidence="1">
    <location>
        <begin position="286"/>
        <end position="296"/>
    </location>
</feature>
<dbReference type="AlphaFoldDB" id="A0A168A2I2"/>
<dbReference type="STRING" id="1081102.A0A168A2I2"/>
<proteinExistence type="predicted"/>